<dbReference type="EMBL" id="CM000765">
    <property type="protein sequence ID" value="KXG27029.1"/>
    <property type="molecule type" value="Genomic_DNA"/>
</dbReference>
<dbReference type="InParanoid" id="A0A1B6PN05"/>
<dbReference type="InterPro" id="IPR003657">
    <property type="entry name" value="WRKY_dom"/>
</dbReference>
<comment type="function">
    <text evidence="6">Transcription factor. Interacts specifically with the W box (5'-(T)TGAC[CT]-3'), a frequently occurring elicitor-responsive cis-acting element.</text>
</comment>
<organism evidence="10 11">
    <name type="scientific">Sorghum bicolor</name>
    <name type="common">Sorghum</name>
    <name type="synonym">Sorghum vulgare</name>
    <dbReference type="NCBI Taxonomy" id="4558"/>
    <lineage>
        <taxon>Eukaryota</taxon>
        <taxon>Viridiplantae</taxon>
        <taxon>Streptophyta</taxon>
        <taxon>Embryophyta</taxon>
        <taxon>Tracheophyta</taxon>
        <taxon>Spermatophyta</taxon>
        <taxon>Magnoliopsida</taxon>
        <taxon>Liliopsida</taxon>
        <taxon>Poales</taxon>
        <taxon>Poaceae</taxon>
        <taxon>PACMAD clade</taxon>
        <taxon>Panicoideae</taxon>
        <taxon>Andropogonodae</taxon>
        <taxon>Andropogoneae</taxon>
        <taxon>Sorghinae</taxon>
        <taxon>Sorghum</taxon>
    </lineage>
</organism>
<keyword evidence="11" id="KW-1185">Reference proteome</keyword>
<dbReference type="OMA" id="LPRGMPM"/>
<evidence type="ECO:0000256" key="8">
    <source>
        <dbReference type="SAM" id="MobiDB-lite"/>
    </source>
</evidence>
<keyword evidence="3" id="KW-0238">DNA-binding</keyword>
<accession>A0A1B6PN05</accession>
<dbReference type="Pfam" id="PF03106">
    <property type="entry name" value="WRKY"/>
    <property type="match status" value="1"/>
</dbReference>
<dbReference type="GO" id="GO:0000976">
    <property type="term" value="F:transcription cis-regulatory region binding"/>
    <property type="evidence" value="ECO:0000318"/>
    <property type="project" value="GO_Central"/>
</dbReference>
<evidence type="ECO:0000256" key="1">
    <source>
        <dbReference type="ARBA" id="ARBA00004123"/>
    </source>
</evidence>
<proteinExistence type="inferred from homology"/>
<feature type="compositionally biased region" description="Low complexity" evidence="8">
    <location>
        <begin position="361"/>
        <end position="376"/>
    </location>
</feature>
<dbReference type="AlphaFoldDB" id="A0A1B6PN05"/>
<dbReference type="InterPro" id="IPR044810">
    <property type="entry name" value="WRKY_plant"/>
</dbReference>
<dbReference type="Gene3D" id="2.20.25.80">
    <property type="entry name" value="WRKY domain"/>
    <property type="match status" value="1"/>
</dbReference>
<evidence type="ECO:0000313" key="10">
    <source>
        <dbReference type="EMBL" id="KXG27029.1"/>
    </source>
</evidence>
<dbReference type="InterPro" id="IPR036576">
    <property type="entry name" value="WRKY_dom_sf"/>
</dbReference>
<dbReference type="FunCoup" id="A0A1B6PN05">
    <property type="interactions" value="886"/>
</dbReference>
<dbReference type="SMART" id="SM00774">
    <property type="entry name" value="WRKY"/>
    <property type="match status" value="1"/>
</dbReference>
<dbReference type="GO" id="GO:0005634">
    <property type="term" value="C:nucleus"/>
    <property type="evidence" value="ECO:0000318"/>
    <property type="project" value="GO_Central"/>
</dbReference>
<evidence type="ECO:0000256" key="6">
    <source>
        <dbReference type="ARBA" id="ARBA00059805"/>
    </source>
</evidence>
<reference evidence="11" key="2">
    <citation type="journal article" date="2018" name="Plant J.">
        <title>The Sorghum bicolor reference genome: improved assembly, gene annotations, a transcriptome atlas, and signatures of genome organization.</title>
        <authorList>
            <person name="McCormick R.F."/>
            <person name="Truong S.K."/>
            <person name="Sreedasyam A."/>
            <person name="Jenkins J."/>
            <person name="Shu S."/>
            <person name="Sims D."/>
            <person name="Kennedy M."/>
            <person name="Amirebrahimi M."/>
            <person name="Weers B.D."/>
            <person name="McKinley B."/>
            <person name="Mattison A."/>
            <person name="Morishige D.T."/>
            <person name="Grimwood J."/>
            <person name="Schmutz J."/>
            <person name="Mullet J.E."/>
        </authorList>
    </citation>
    <scope>NUCLEOTIDE SEQUENCE [LARGE SCALE GENOMIC DNA]</scope>
    <source>
        <strain evidence="11">cv. BTx623</strain>
    </source>
</reference>
<dbReference type="PANTHER" id="PTHR32096">
    <property type="entry name" value="WRKY TRANSCRIPTION FACTOR 30-RELATED-RELATED"/>
    <property type="match status" value="1"/>
</dbReference>
<feature type="compositionally biased region" description="Low complexity" evidence="8">
    <location>
        <begin position="333"/>
        <end position="350"/>
    </location>
</feature>
<dbReference type="SUPFAM" id="SSF118290">
    <property type="entry name" value="WRKY DNA-binding domain"/>
    <property type="match status" value="1"/>
</dbReference>
<protein>
    <recommendedName>
        <fullName evidence="9">WRKY domain-containing protein</fullName>
    </recommendedName>
</protein>
<evidence type="ECO:0000256" key="3">
    <source>
        <dbReference type="ARBA" id="ARBA00023125"/>
    </source>
</evidence>
<name>A0A1B6PN05_SORBI</name>
<comment type="similarity">
    <text evidence="7">Belongs to the WRKY group II-e family.</text>
</comment>
<feature type="domain" description="WRKY" evidence="9">
    <location>
        <begin position="244"/>
        <end position="310"/>
    </location>
</feature>
<dbReference type="Proteomes" id="UP000000768">
    <property type="component" value="Chromosome 6"/>
</dbReference>
<feature type="region of interest" description="Disordered" evidence="8">
    <location>
        <begin position="301"/>
        <end position="380"/>
    </location>
</feature>
<dbReference type="GO" id="GO:0003700">
    <property type="term" value="F:DNA-binding transcription factor activity"/>
    <property type="evidence" value="ECO:0000318"/>
    <property type="project" value="GO_Central"/>
</dbReference>
<dbReference type="PANTHER" id="PTHR32096:SF149">
    <property type="entry name" value="WRKY DOMAIN-CONTAINING PROTEIN"/>
    <property type="match status" value="1"/>
</dbReference>
<keyword evidence="2" id="KW-0805">Transcription regulation</keyword>
<dbReference type="eggNOG" id="ENOG502QU8N">
    <property type="taxonomic scope" value="Eukaryota"/>
</dbReference>
<keyword evidence="4" id="KW-0804">Transcription</keyword>
<feature type="compositionally biased region" description="Polar residues" evidence="8">
    <location>
        <begin position="309"/>
        <end position="320"/>
    </location>
</feature>
<dbReference type="PROSITE" id="PS50811">
    <property type="entry name" value="WRKY"/>
    <property type="match status" value="1"/>
</dbReference>
<keyword evidence="5" id="KW-0539">Nucleus</keyword>
<comment type="subcellular location">
    <subcellularLocation>
        <location evidence="1">Nucleus</location>
    </subcellularLocation>
</comment>
<evidence type="ECO:0000256" key="2">
    <source>
        <dbReference type="ARBA" id="ARBA00023015"/>
    </source>
</evidence>
<dbReference type="FunFam" id="2.20.25.80:FF:000005">
    <property type="entry name" value="probable WRKY transcription factor 14"/>
    <property type="match status" value="1"/>
</dbReference>
<dbReference type="OrthoDB" id="1937086at2759"/>
<evidence type="ECO:0000313" key="11">
    <source>
        <dbReference type="Proteomes" id="UP000000768"/>
    </source>
</evidence>
<evidence type="ECO:0000259" key="9">
    <source>
        <dbReference type="PROSITE" id="PS50811"/>
    </source>
</evidence>
<feature type="region of interest" description="Disordered" evidence="8">
    <location>
        <begin position="486"/>
        <end position="505"/>
    </location>
</feature>
<feature type="region of interest" description="Disordered" evidence="8">
    <location>
        <begin position="275"/>
        <end position="294"/>
    </location>
</feature>
<evidence type="ECO:0000256" key="7">
    <source>
        <dbReference type="ARBA" id="ARBA00060761"/>
    </source>
</evidence>
<reference evidence="10 11" key="1">
    <citation type="journal article" date="2009" name="Nature">
        <title>The Sorghum bicolor genome and the diversification of grasses.</title>
        <authorList>
            <person name="Paterson A.H."/>
            <person name="Bowers J.E."/>
            <person name="Bruggmann R."/>
            <person name="Dubchak I."/>
            <person name="Grimwood J."/>
            <person name="Gundlach H."/>
            <person name="Haberer G."/>
            <person name="Hellsten U."/>
            <person name="Mitros T."/>
            <person name="Poliakov A."/>
            <person name="Schmutz J."/>
            <person name="Spannagl M."/>
            <person name="Tang H."/>
            <person name="Wang X."/>
            <person name="Wicker T."/>
            <person name="Bharti A.K."/>
            <person name="Chapman J."/>
            <person name="Feltus F.A."/>
            <person name="Gowik U."/>
            <person name="Grigoriev I.V."/>
            <person name="Lyons E."/>
            <person name="Maher C.A."/>
            <person name="Martis M."/>
            <person name="Narechania A."/>
            <person name="Otillar R.P."/>
            <person name="Penning B.W."/>
            <person name="Salamov A.A."/>
            <person name="Wang Y."/>
            <person name="Zhang L."/>
            <person name="Carpita N.C."/>
            <person name="Freeling M."/>
            <person name="Gingle A.R."/>
            <person name="Hash C.T."/>
            <person name="Keller B."/>
            <person name="Klein P."/>
            <person name="Kresovich S."/>
            <person name="McCann M.C."/>
            <person name="Ming R."/>
            <person name="Peterson D.G."/>
            <person name="Mehboob-ur-Rahman"/>
            <person name="Ware D."/>
            <person name="Westhoff P."/>
            <person name="Mayer K.F."/>
            <person name="Messing J."/>
            <person name="Rokhsar D.S."/>
        </authorList>
    </citation>
    <scope>NUCLEOTIDE SEQUENCE [LARGE SCALE GENOMIC DNA]</scope>
    <source>
        <strain evidence="11">cv. BTx623</strain>
    </source>
</reference>
<dbReference type="Gramene" id="KXG27029">
    <property type="protein sequence ID" value="KXG27029"/>
    <property type="gene ID" value="SORBI_3006G201000"/>
</dbReference>
<gene>
    <name evidence="10" type="ORF">SORBI_3006G201000</name>
</gene>
<evidence type="ECO:0000256" key="5">
    <source>
        <dbReference type="ARBA" id="ARBA00023242"/>
    </source>
</evidence>
<sequence>MCDYFLPRMEGDQAGGGGGDLTDIVRSGGAIPGNAAEMSSTAAADEWQLQGDPMLFPPLPSSTTSEAAACSAGGGTGADVFGADPFSGLVDPFSTDYSSGADFLDAMPDAMAKVGFDTAICGGSGSGCGGGGAGGGGQLIDMSRKQPLLPRGVQMPALGVLAPRMVLPSPLSSPREIRPYPPLAGDMVKLGITAGQVAGCAIDAAVVGMQMSSPRSAGGIKRRKNQARKVVCIPAPTAAGGRPTGEVVPSDLWAWRKYGQKPIKGSPYPRGYYRCSSSKGCSARKQVERSRTDPNMLVITYTSEHNHPWPTQRNALAGSTRNHHGKNSGGSSGSKSSQNEKQQQQQQPNNVKEEPKDPAATTTTTSTITTTTTSTSPAAVVKEETLAAGSSSEALGQQVMDTTALAVVDHNIELMDQVFGESYKPMIPEAGHSDDFFSDLAELESDPMSLIFSKEYMEAKPSSGGDRGHHQEKAMSKDLDPLFDMLDWSTNSSSAGSPFEQGKRG</sequence>
<evidence type="ECO:0000256" key="4">
    <source>
        <dbReference type="ARBA" id="ARBA00023163"/>
    </source>
</evidence>